<comment type="caution">
    <text evidence="1">The sequence shown here is derived from an EMBL/GenBank/DDBJ whole genome shotgun (WGS) entry which is preliminary data.</text>
</comment>
<keyword evidence="2" id="KW-1185">Reference proteome</keyword>
<evidence type="ECO:0000313" key="1">
    <source>
        <dbReference type="EMBL" id="TCT25669.1"/>
    </source>
</evidence>
<proteinExistence type="predicted"/>
<organism evidence="1 2">
    <name type="scientific">Melghiribacillus thermohalophilus</name>
    <dbReference type="NCBI Taxonomy" id="1324956"/>
    <lineage>
        <taxon>Bacteria</taxon>
        <taxon>Bacillati</taxon>
        <taxon>Bacillota</taxon>
        <taxon>Bacilli</taxon>
        <taxon>Bacillales</taxon>
        <taxon>Bacillaceae</taxon>
        <taxon>Melghiribacillus</taxon>
    </lineage>
</organism>
<reference evidence="1 2" key="1">
    <citation type="submission" date="2019-03" db="EMBL/GenBank/DDBJ databases">
        <title>Genomic Encyclopedia of Type Strains, Phase IV (KMG-IV): sequencing the most valuable type-strain genomes for metagenomic binning, comparative biology and taxonomic classification.</title>
        <authorList>
            <person name="Goeker M."/>
        </authorList>
    </citation>
    <scope>NUCLEOTIDE SEQUENCE [LARGE SCALE GENOMIC DNA]</scope>
    <source>
        <strain evidence="1 2">DSM 25894</strain>
    </source>
</reference>
<evidence type="ECO:0000313" key="2">
    <source>
        <dbReference type="Proteomes" id="UP000294650"/>
    </source>
</evidence>
<dbReference type="RefSeq" id="WP_132371093.1">
    <property type="nucleotide sequence ID" value="NZ_SMAN01000003.1"/>
</dbReference>
<dbReference type="Proteomes" id="UP000294650">
    <property type="component" value="Unassembled WGS sequence"/>
</dbReference>
<protein>
    <recommendedName>
        <fullName evidence="3">DNA alkylation repair protein</fullName>
    </recommendedName>
</protein>
<accession>A0A4R3NBC6</accession>
<dbReference type="EMBL" id="SMAN01000003">
    <property type="protein sequence ID" value="TCT25669.1"/>
    <property type="molecule type" value="Genomic_DNA"/>
</dbReference>
<name>A0A4R3NBC6_9BACI</name>
<gene>
    <name evidence="1" type="ORF">EDD68_103224</name>
</gene>
<dbReference type="AlphaFoldDB" id="A0A4R3NBC6"/>
<sequence>MAQPYLCPNCRSNRTRFNLIAQVATPVKMDPGTGEVVEELTDQTMGPFHIPYNGPPYKVQCGVCGLVENELTFIKHAQNDPGSTQN</sequence>
<evidence type="ECO:0008006" key="3">
    <source>
        <dbReference type="Google" id="ProtNLM"/>
    </source>
</evidence>
<dbReference type="OrthoDB" id="2382008at2"/>